<organism evidence="1 2">
    <name type="scientific">Kineosporia mesophila</name>
    <dbReference type="NCBI Taxonomy" id="566012"/>
    <lineage>
        <taxon>Bacteria</taxon>
        <taxon>Bacillati</taxon>
        <taxon>Actinomycetota</taxon>
        <taxon>Actinomycetes</taxon>
        <taxon>Kineosporiales</taxon>
        <taxon>Kineosporiaceae</taxon>
        <taxon>Kineosporia</taxon>
    </lineage>
</organism>
<accession>A0ABP7AMF6</accession>
<comment type="caution">
    <text evidence="1">The sequence shown here is derived from an EMBL/GenBank/DDBJ whole genome shotgun (WGS) entry which is preliminary data.</text>
</comment>
<keyword evidence="2" id="KW-1185">Reference proteome</keyword>
<dbReference type="RefSeq" id="WP_231487951.1">
    <property type="nucleotide sequence ID" value="NZ_BAAAZO010000012.1"/>
</dbReference>
<dbReference type="EMBL" id="BAAAZO010000012">
    <property type="protein sequence ID" value="GAA3635248.1"/>
    <property type="molecule type" value="Genomic_DNA"/>
</dbReference>
<protein>
    <submittedName>
        <fullName evidence="1">Uncharacterized protein</fullName>
    </submittedName>
</protein>
<proteinExistence type="predicted"/>
<name>A0ABP7AMF6_9ACTN</name>
<gene>
    <name evidence="1" type="ORF">GCM10022223_62070</name>
</gene>
<dbReference type="Proteomes" id="UP001501074">
    <property type="component" value="Unassembled WGS sequence"/>
</dbReference>
<sequence length="77" mass="8747">MPTAEEFRRHLLDHRIPVQYVASLDNGRFQVYLQAGIEPHQFQALLNNIRALPGVHEAVRPPMPRSADVLHITPQGD</sequence>
<evidence type="ECO:0000313" key="1">
    <source>
        <dbReference type="EMBL" id="GAA3635248.1"/>
    </source>
</evidence>
<evidence type="ECO:0000313" key="2">
    <source>
        <dbReference type="Proteomes" id="UP001501074"/>
    </source>
</evidence>
<reference evidence="2" key="1">
    <citation type="journal article" date="2019" name="Int. J. Syst. Evol. Microbiol.">
        <title>The Global Catalogue of Microorganisms (GCM) 10K type strain sequencing project: providing services to taxonomists for standard genome sequencing and annotation.</title>
        <authorList>
            <consortium name="The Broad Institute Genomics Platform"/>
            <consortium name="The Broad Institute Genome Sequencing Center for Infectious Disease"/>
            <person name="Wu L."/>
            <person name="Ma J."/>
        </authorList>
    </citation>
    <scope>NUCLEOTIDE SEQUENCE [LARGE SCALE GENOMIC DNA]</scope>
    <source>
        <strain evidence="2">JCM 16902</strain>
    </source>
</reference>